<reference evidence="1 2" key="1">
    <citation type="journal article" date="2021" name="Elife">
        <title>Chloroplast acquisition without the gene transfer in kleptoplastic sea slugs, Plakobranchus ocellatus.</title>
        <authorList>
            <person name="Maeda T."/>
            <person name="Takahashi S."/>
            <person name="Yoshida T."/>
            <person name="Shimamura S."/>
            <person name="Takaki Y."/>
            <person name="Nagai Y."/>
            <person name="Toyoda A."/>
            <person name="Suzuki Y."/>
            <person name="Arimoto A."/>
            <person name="Ishii H."/>
            <person name="Satoh N."/>
            <person name="Nishiyama T."/>
            <person name="Hasebe M."/>
            <person name="Maruyama T."/>
            <person name="Minagawa J."/>
            <person name="Obokata J."/>
            <person name="Shigenobu S."/>
        </authorList>
    </citation>
    <scope>NUCLEOTIDE SEQUENCE [LARGE SCALE GENOMIC DNA]</scope>
</reference>
<name>A0AAV4AYP2_9GAST</name>
<evidence type="ECO:0000313" key="2">
    <source>
        <dbReference type="Proteomes" id="UP000735302"/>
    </source>
</evidence>
<comment type="caution">
    <text evidence="1">The sequence shown here is derived from an EMBL/GenBank/DDBJ whole genome shotgun (WGS) entry which is preliminary data.</text>
</comment>
<evidence type="ECO:0000313" key="1">
    <source>
        <dbReference type="EMBL" id="GFO12162.1"/>
    </source>
</evidence>
<organism evidence="1 2">
    <name type="scientific">Plakobranchus ocellatus</name>
    <dbReference type="NCBI Taxonomy" id="259542"/>
    <lineage>
        <taxon>Eukaryota</taxon>
        <taxon>Metazoa</taxon>
        <taxon>Spiralia</taxon>
        <taxon>Lophotrochozoa</taxon>
        <taxon>Mollusca</taxon>
        <taxon>Gastropoda</taxon>
        <taxon>Heterobranchia</taxon>
        <taxon>Euthyneura</taxon>
        <taxon>Panpulmonata</taxon>
        <taxon>Sacoglossa</taxon>
        <taxon>Placobranchoidea</taxon>
        <taxon>Plakobranchidae</taxon>
        <taxon>Plakobranchus</taxon>
    </lineage>
</organism>
<sequence>MLIETGDFSQCLILIVNSNPVVAGEYSMFNAPTVCEYTPAGIKWTNAVDLGICYLGQKVNFSLVGRKQLRSNRILTEYRGRLIIIKGERPFPLLPN</sequence>
<dbReference type="AlphaFoldDB" id="A0AAV4AYP2"/>
<dbReference type="EMBL" id="BLXT01004371">
    <property type="protein sequence ID" value="GFO12162.1"/>
    <property type="molecule type" value="Genomic_DNA"/>
</dbReference>
<gene>
    <name evidence="1" type="ORF">PoB_003866700</name>
</gene>
<protein>
    <submittedName>
        <fullName evidence="1">Uncharacterized protein</fullName>
    </submittedName>
</protein>
<proteinExistence type="predicted"/>
<keyword evidence="2" id="KW-1185">Reference proteome</keyword>
<dbReference type="Proteomes" id="UP000735302">
    <property type="component" value="Unassembled WGS sequence"/>
</dbReference>
<accession>A0AAV4AYP2</accession>